<comment type="caution">
    <text evidence="2">The sequence shown here is derived from an EMBL/GenBank/DDBJ whole genome shotgun (WGS) entry which is preliminary data.</text>
</comment>
<dbReference type="InterPro" id="IPR002938">
    <property type="entry name" value="FAD-bd"/>
</dbReference>
<reference evidence="2" key="2">
    <citation type="submission" date="2020-09" db="EMBL/GenBank/DDBJ databases">
        <authorList>
            <person name="Sun Q."/>
            <person name="Ohkuma M."/>
        </authorList>
    </citation>
    <scope>NUCLEOTIDE SEQUENCE</scope>
    <source>
        <strain evidence="2">JCM 4633</strain>
    </source>
</reference>
<feature type="domain" description="FAD-binding" evidence="1">
    <location>
        <begin position="5"/>
        <end position="342"/>
    </location>
</feature>
<gene>
    <name evidence="2" type="ORF">GCM10010507_10880</name>
</gene>
<dbReference type="Gene3D" id="3.50.50.60">
    <property type="entry name" value="FAD/NAD(P)-binding domain"/>
    <property type="match status" value="1"/>
</dbReference>
<accession>A0A918TCT4</accession>
<evidence type="ECO:0000259" key="1">
    <source>
        <dbReference type="Pfam" id="PF01494"/>
    </source>
</evidence>
<sequence length="459" mass="49117">MKNTTHAVVLGGGLTGILAAAALAGHAHVTVLERDELPDAPAPRRGLPQARHAHLLYSGGARVIEELLPGTHDRWLKAGAHRIPLPTGLVTLSPQGWLRRWHEMQYLIACSRDLLDWVVREQVLKLPNVALRDHTEVLGPTGSAQRVTGVRVRDTRTGDTTELAAGLVVDAGGRGSAAPQWLAELGLPPVPERTVDSGLAYATRIFRAPAGAQGFPVVGVQPDARRPVPGQSATLVPIEDGQWLVTLSGTRGGHPPKDPEQFVTFARQVRHPIVGDLIADAEPLTDVKISRSTISRRRLYESLPDWPTGFTVLGDAVATYNPIYGQGMSVAAQSAAALRDGLRAHGLQNPGLAREVQRAVGRIVQGPWDLATGQDILYPGATGRQPPAAAKLLRGYMDRLTRTAAGRPAVCRALLDTLTLSAPLTRLLSPTVAIGVMRGTELPPLAEPPLTRAERSVFR</sequence>
<dbReference type="PANTHER" id="PTHR43422:SF3">
    <property type="entry name" value="THIAMINE THIAZOLE SYNTHASE"/>
    <property type="match status" value="1"/>
</dbReference>
<protein>
    <recommendedName>
        <fullName evidence="1">FAD-binding domain-containing protein</fullName>
    </recommendedName>
</protein>
<dbReference type="EMBL" id="BMVB01000003">
    <property type="protein sequence ID" value="GHC39029.1"/>
    <property type="molecule type" value="Genomic_DNA"/>
</dbReference>
<dbReference type="InterPro" id="IPR036188">
    <property type="entry name" value="FAD/NAD-bd_sf"/>
</dbReference>
<dbReference type="GO" id="GO:0071949">
    <property type="term" value="F:FAD binding"/>
    <property type="evidence" value="ECO:0007669"/>
    <property type="project" value="InterPro"/>
</dbReference>
<dbReference type="SUPFAM" id="SSF51905">
    <property type="entry name" value="FAD/NAD(P)-binding domain"/>
    <property type="match status" value="1"/>
</dbReference>
<dbReference type="RefSeq" id="WP_190108481.1">
    <property type="nucleotide sequence ID" value="NZ_BMVB01000003.1"/>
</dbReference>
<evidence type="ECO:0000313" key="3">
    <source>
        <dbReference type="Proteomes" id="UP000646244"/>
    </source>
</evidence>
<dbReference type="Proteomes" id="UP000646244">
    <property type="component" value="Unassembled WGS sequence"/>
</dbReference>
<organism evidence="2 3">
    <name type="scientific">Streptomyces cinnamoneus</name>
    <name type="common">Streptoverticillium cinnamoneum</name>
    <dbReference type="NCBI Taxonomy" id="53446"/>
    <lineage>
        <taxon>Bacteria</taxon>
        <taxon>Bacillati</taxon>
        <taxon>Actinomycetota</taxon>
        <taxon>Actinomycetes</taxon>
        <taxon>Kitasatosporales</taxon>
        <taxon>Streptomycetaceae</taxon>
        <taxon>Streptomyces</taxon>
        <taxon>Streptomyces cinnamoneus group</taxon>
    </lineage>
</organism>
<name>A0A918TCT4_STRCJ</name>
<evidence type="ECO:0000313" key="2">
    <source>
        <dbReference type="EMBL" id="GHC39029.1"/>
    </source>
</evidence>
<dbReference type="AlphaFoldDB" id="A0A918TCT4"/>
<proteinExistence type="predicted"/>
<dbReference type="Pfam" id="PF01494">
    <property type="entry name" value="FAD_binding_3"/>
    <property type="match status" value="1"/>
</dbReference>
<reference evidence="2" key="1">
    <citation type="journal article" date="2014" name="Int. J. Syst. Evol. Microbiol.">
        <title>Complete genome sequence of Corynebacterium casei LMG S-19264T (=DSM 44701T), isolated from a smear-ripened cheese.</title>
        <authorList>
            <consortium name="US DOE Joint Genome Institute (JGI-PGF)"/>
            <person name="Walter F."/>
            <person name="Albersmeier A."/>
            <person name="Kalinowski J."/>
            <person name="Ruckert C."/>
        </authorList>
    </citation>
    <scope>NUCLEOTIDE SEQUENCE</scope>
    <source>
        <strain evidence="2">JCM 4633</strain>
    </source>
</reference>
<dbReference type="PANTHER" id="PTHR43422">
    <property type="entry name" value="THIAMINE THIAZOLE SYNTHASE"/>
    <property type="match status" value="1"/>
</dbReference>